<protein>
    <recommendedName>
        <fullName evidence="3">Replication origin-binding protein domain-containing protein</fullName>
    </recommendedName>
</protein>
<name>A0ABR8FMN5_9NOST</name>
<keyword evidence="2" id="KW-1185">Reference proteome</keyword>
<dbReference type="EMBL" id="JACJST010000052">
    <property type="protein sequence ID" value="MBD2571369.1"/>
    <property type="molecule type" value="Genomic_DNA"/>
</dbReference>
<accession>A0ABR8FMN5</accession>
<proteinExistence type="predicted"/>
<dbReference type="RefSeq" id="WP_190721020.1">
    <property type="nucleotide sequence ID" value="NZ_JACJST010000052.1"/>
</dbReference>
<sequence length="1279" mass="145564">MSRQNPIPTNKNNPCVICGNDDGDCRVHHVTGDPWCMKSTHVFTGSVVRTANSSFKAKKLTSDNQWMIFNPTNEQGETFKREYKPVERKSAANLMPLEVRDKHYRKLVSYRGLSQRHRQKLLDRGFLNDEIDLAVSQNWLCSWESGISSAIYPNDLCGVNLEKGIFHGGSGIAFAYQDKGLIVGLNIANDSRDGAKYYPLSSSNSGGVSYHLPSGDQPIFHWVHPEATEVQKTWICEGTIKSLLTAFKLWRNNKNIQVIGIGGNNFLNHYKSIKPLLTETNVFCPDAGMITNSKVWDNYANFIKKVNQDKINISVAWWNQIDKSAGDIDELTDYSQIKYISSKEFFTIAKLGIKNAEVKKVQEQKIQQKASEFEQLKAIRHGLTNITEVPYKVVNVDHLEQVLGDLIQPGTLNIIISDTGTGKSESIIPFATKAEAFFSWHNRISLGRGTSNKLGLDYKESNSNTNLSKKKKAAFCAPSAYQFNPNHLRNNQGILLVDEADQVFDFLFGSLCNKDGIRPLLLSTLESHIDSAIYGQGLCLFMSADITQKEIDLIKQLAPENTPVRLIINKYQPQRPDINFDVSDSPEGQLSELVSKLKDGVPCFVLDDMKNGVKGCKSLAEYVRQNFPELKDLILEIHADSQHDPKVKAFNDNPDEESKKYLMIICSPSIISGVSLKNQRFINGVFGFCNGILMDREIKQFLNRVRGAKDIYLWVAESGFEPMGLPSQLVTPEEISNYYQRNYEVNSRHLLSYKPEYEVMTGEWSSPYFKLFCKNQSYKTITAKYLRQFTREHLEEIGYGINEINHTPDGGIDDIKNALSKVWNNIEIQEAEAIDASELLSDSLMEAIQATGEIPSDMLAAYKKTLLFRQFGEELIQATTFVHKKTEREFTGYAAMALKNARGEYQRHLENFYLLSQPIDEARERDYKAEAKQLKHGERFAGDVRWNSRKRKCREVLGLHEFINPEKLDNWFSPQDFADLANKAKTYAGQVHEVLNLNVSELSSGQIFGELMNQLGLGLDKKSVPGQKWKLRRINKQDWEYVQLYLKHKESLKLERENAVTSAAAFTEQATVAKVDPLVPSIVEKFENIRSREDWDYITATITEEQKLAAWALLGVEEQQRIRDLYHNPVVKQLALEDVKPVEVKPVFYDDSAREKYQQSQSPITNDQLPMTNDLDNAIPSVSVAIAQLKVASNWGEVERIRHDLFTQAWAYLTPEDDARLRQLHQQWTQPQPQRVRWFFDRIGEYLLLEVNGAIAKIQSLMTGDISEKNCSELKFICS</sequence>
<evidence type="ECO:0000313" key="2">
    <source>
        <dbReference type="Proteomes" id="UP000640531"/>
    </source>
</evidence>
<evidence type="ECO:0008006" key="3">
    <source>
        <dbReference type="Google" id="ProtNLM"/>
    </source>
</evidence>
<organism evidence="1 2">
    <name type="scientific">Anabaena lutea FACHB-196</name>
    <dbReference type="NCBI Taxonomy" id="2692881"/>
    <lineage>
        <taxon>Bacteria</taxon>
        <taxon>Bacillati</taxon>
        <taxon>Cyanobacteriota</taxon>
        <taxon>Cyanophyceae</taxon>
        <taxon>Nostocales</taxon>
        <taxon>Nostocaceae</taxon>
        <taxon>Anabaena</taxon>
    </lineage>
</organism>
<comment type="caution">
    <text evidence="1">The sequence shown here is derived from an EMBL/GenBank/DDBJ whole genome shotgun (WGS) entry which is preliminary data.</text>
</comment>
<dbReference type="NCBIfam" id="NF042913">
    <property type="entry name" value="CyRepA1"/>
    <property type="match status" value="1"/>
</dbReference>
<evidence type="ECO:0000313" key="1">
    <source>
        <dbReference type="EMBL" id="MBD2571369.1"/>
    </source>
</evidence>
<dbReference type="Proteomes" id="UP000640531">
    <property type="component" value="Unassembled WGS sequence"/>
</dbReference>
<gene>
    <name evidence="1" type="ORF">H6G59_26520</name>
</gene>
<reference evidence="1 2" key="1">
    <citation type="journal article" date="2020" name="ISME J.">
        <title>Comparative genomics reveals insights into cyanobacterial evolution and habitat adaptation.</title>
        <authorList>
            <person name="Chen M.Y."/>
            <person name="Teng W.K."/>
            <person name="Zhao L."/>
            <person name="Hu C.X."/>
            <person name="Zhou Y.K."/>
            <person name="Han B.P."/>
            <person name="Song L.R."/>
            <person name="Shu W.S."/>
        </authorList>
    </citation>
    <scope>NUCLEOTIDE SEQUENCE [LARGE SCALE GENOMIC DNA]</scope>
    <source>
        <strain evidence="1 2">FACHB-196</strain>
    </source>
</reference>
<dbReference type="InterPro" id="IPR049996">
    <property type="entry name" value="Slr7037-like"/>
</dbReference>